<keyword evidence="2" id="KW-1185">Reference proteome</keyword>
<evidence type="ECO:0000313" key="2">
    <source>
        <dbReference type="Proteomes" id="UP000830395"/>
    </source>
</evidence>
<protein>
    <submittedName>
        <fullName evidence="1">Uncharacterized protein</fullName>
    </submittedName>
</protein>
<dbReference type="Proteomes" id="UP000830395">
    <property type="component" value="Chromosome 8"/>
</dbReference>
<name>A0ACC5YIA5_9TELE</name>
<comment type="caution">
    <text evidence="1">The sequence shown here is derived from an EMBL/GenBank/DDBJ whole genome shotgun (WGS) entry which is preliminary data.</text>
</comment>
<proteinExistence type="predicted"/>
<gene>
    <name evidence="1" type="ORF">PDJAM_G00245580</name>
</gene>
<organism evidence="1 2">
    <name type="scientific">Pangasius djambal</name>
    <dbReference type="NCBI Taxonomy" id="1691987"/>
    <lineage>
        <taxon>Eukaryota</taxon>
        <taxon>Metazoa</taxon>
        <taxon>Chordata</taxon>
        <taxon>Craniata</taxon>
        <taxon>Vertebrata</taxon>
        <taxon>Euteleostomi</taxon>
        <taxon>Actinopterygii</taxon>
        <taxon>Neopterygii</taxon>
        <taxon>Teleostei</taxon>
        <taxon>Ostariophysi</taxon>
        <taxon>Siluriformes</taxon>
        <taxon>Pangasiidae</taxon>
        <taxon>Pangasius</taxon>
    </lineage>
</organism>
<accession>A0ACC5YIA5</accession>
<reference evidence="1" key="1">
    <citation type="submission" date="2020-02" db="EMBL/GenBank/DDBJ databases">
        <title>Genome sequencing of the panga catfish, Pangasius djambal.</title>
        <authorList>
            <person name="Wen M."/>
            <person name="Zahm M."/>
            <person name="Roques C."/>
            <person name="Cabau C."/>
            <person name="Klopp C."/>
            <person name="Donnadieu C."/>
            <person name="Jouanno E."/>
            <person name="Avarre J.-C."/>
            <person name="Campet M."/>
            <person name="Ha T."/>
            <person name="Dugue R."/>
            <person name="Lampietro C."/>
            <person name="Louis A."/>
            <person name="Herpin A."/>
            <person name="Echchiki A."/>
            <person name="Berthelot C."/>
            <person name="Parey E."/>
            <person name="Roest-Crollius H."/>
            <person name="Braasch I."/>
            <person name="Postlethwait J.H."/>
            <person name="Bobe J."/>
            <person name="Montfort J."/>
            <person name="Bouchez O."/>
            <person name="Begum T."/>
            <person name="Schartl M."/>
            <person name="Gustiano R."/>
            <person name="Guiguen Y."/>
        </authorList>
    </citation>
    <scope>NUCLEOTIDE SEQUENCE</scope>
    <source>
        <strain evidence="1">Pdj_M5554</strain>
    </source>
</reference>
<sequence length="3643" mass="410990">MVFESLVVDVLNRFLGDYVVNLDSSQLKLGIWGGDAILRNLEIKENALSQLDIPFKVKAGHIGRLELKIPWKNLYTQSVEATLDEVYLLIVPTASIKYDAEKEEKQLQEARQRELQRIEETKLKAAERENPKMEKQDTFVEKLVTQVIKNLQVKISNIHIRYEDRVTNPNSPLSFGVSLQNLSLQTADANWKPCLLDEKSKLFFKLVRLDNLFAYWNVNSELYSVHSASEALRRLQQNMAVQNSIPHDYQFIFRPISANAKLRMNPRSDVDFSSPKVDLVVNLPEVAVELSRPQYVSILELLGSVDMMSRNLPYRKYRPDVLVHTNAYQWWRYVITGILEVNVKPSLHMWSWKHIKRHRQQVKQCKELYKTKITSKKPAETLLKKLEETEKSLDIFNITLARQQAEMEASKAGLRIYRPGLKMEEEQSQGWFGWVWNWSGDSSAQTKEVKSGGFDTLMTPAEKAKLYTAIGYSEAAVNPNLPKNFEDMKVQFQLVSMSLSIKESKEKPEIIKLSVIDLRAMLTQRPSAQAIKITAQLSSFEVTGVLRNGVAPTLLSPRRVVEEDKPLLSLMFETNPLDAKADQRLHVESQPLEIIYDAMTVNNMSAFFMPPNDLELDELTNATRMKLEQFRDRTSTGLMYIIETQKVLDLKINLMASYVIVPQMGVYDPKHNLIILDLGHFQMSSQSRANLPQLSVGKNTIEDIMSRAYDSFDVQLTSLQLLYSKADQNWEKARKLRQSSLHILEPVDLKVVFSRAMVVTDSRMPKFKIFGELCLLSLRISDDKVRGVLELIDSIPLPESRPSPRTAAPQTTPRVLKPRDTPQLTPRKPAMVDLRSSIIFDSGSEEDLFFDAPSSPIEDLPFFEASSGSLERSTSVKRKTMVKHDPKKNMTEFLLNFEINRLSIQLCRLSASLEVPVLHLEIDGLGTELKVRTFDMTSYTYLQEICLECSEYMDGEDKRVHLITTRDNTEQDLLMLEYIKADKNAPDFKSVYKNTEQLIKVNFSSLDVHLHTEALLNSMNFLNSLLPPAKKEEPVEQPAPQQDDEGEGDSEEEKKEESTITKKSSTKKSKFEDVVNLHIRADLSCLKVFIRGEKARISEISIEGLVSEVQMKKKSVEIQANLKNIVILDCDKDALYKKAVSVADKDVFSFHMVNYVDATDGDAYTDMQIVDTSVTLTVGCIQVIFVNKFVSSILAFINNFQEAKDALAEVTVQAAEKAATGVLELAEKSTRISLNVNIKAPVVFLPQSSVSTNVIVADLGLVTVKNHFEIVPSKTHTKIPPILDIMSVALSELKMYRTTFKDGQSQSEIQLLKPVNMDLSIKRNLSASWYHSIPDNQINAHLKPLSLILSQEDLTVVLRTLNENLSETSDAGPAPKGSDKAETASTKDSQESGAGTTVVTAAVVEGQKTAKLKSTLKLHFKFDSMTLVLYSSSGSETALLDSHDEQLKLAEFTLGTISTAVHMFSDSSMKASVKLTECLLDDKRKRVNMITSRMMAMRKGAEKNVMVEVNYRQGRDGTTLDTVVQDLYLCASMEFLLTVADVFLKAMDQGFSSHPKSSKPASTSTKDTAVPAQPVVAKTEMNVMVKNPEIVFVADLSRADAPALVMTTQCELVMKSDAAGQLMTAAVTELKVVACPFVCGEDESNITTVLQPCQVFFKQTQLAAQPQKIELSMNSLTLKVSPIIINTVITIQSALTPAAETPEELESPVPPDLWERRDWRDLKLWFLEEEGEEDAQSVAPLIPQGESLQLRISSICLTLEAGVGHRTVPMLLAKSAFHGDVKNWSTLINLQCHLNMEVNYYNEILGVWEPLLEPLEDEAKDGFRPWTLELKMKKKPVKRSGISDEVDYIVPDYKTVISINSKDQLNITLSKCGLNMLSNLGTAFAEAAKQTAECFQKDQAPFVVKNRLGLPVAVLYSEVFKPIGKKSKDRVVELQDGESLNMDYTLTAADADQFSAMTSLSSKNYIQPTPVGHTTASIIPLIKMGRGMYSVMHLESGVTRFFVCQIYSNEGSKFVKIRIIPLIKMGRGMYSVMHLESGVTRFFVCQIYSNEGSKFVKIRSPFLIINHFSLPFRVFEGSTCLGVSSPTEEFCVPLGSYRSELTLQPVIEGDEQYEHSESFSYENLSQKPDECVEKTCHHRGDAARIFKVNMVPVQDAVMSHSTQEEFDQPYVLHLWPPVLLRNLLPYPITYSLMVSGSPAPTVLKEGHSSQLHTAIMDHSSLELKLLGYLQQDWEAHYHLRSDHDEISFITFQSCRSDEEVDGEATKAELDIAVHVKKEVGQVVVAIHSPYWMVNKTGRLLQYKADDIHRKHPKDYDMPLLFSFKPRNFLQNNKVRLMISDSELSDDFSIDTVGSYGDVKCKGRAKDYLVGVKIDTSSFSLTRLVTFLPFYMLVNRTKHIIQVCEEEQDDWTEAKPGEIYSNEGSKFVKIRSPFLIINHFSLPFRVFEGSTCLGVSSPTEEFCVPLGSYRSELTLQPVIEGDEQYEHSESFSYENLSQKPDECVEKTCHHRGDAARIFKVNMVPVRDAVMSHSTQEEFDQPYVLHLWPPVLLRNLLPYPITYSLMVSGSPAPTVLKEGHSSQLHTAIMDHSSLELKLLGYLQQDWEAHYHLRSDHDEISFITFQSCRSDEEVDGEATKAELDIAVHVKKEVGQVVVAIHSPYWMVNKTGRLLQYKADDIHRKHPKDYDMPLLFSFKPRNFLQNNKVRLMISDSELSDDFSIDTVGSYGDVKCKGRAKDYLVGVKIDTSSFSLTRLVTFLPFYMLVNRTKHIIQVCEEEQDDWTEAKPGETATPFWPERDSKKLRVKTATPFWPERDSKKLRVKVDGCQSTAQAIAFHQPENCLLLHLDNTLGGIIVDVNLTEHSAVIRFSDYHDGAAPFLIINHTKENTLEFHQSCKKRRSSTWGEDTQSNCSQKLEMDELGPGQAVYYTWAEPTGSRVLRWSWGPYSGELKNEEDLLMDMNDEGKLFIISFYEGLQRVALFTTERRVYKLLCESEKVELAEQEISLSLQDMGISLVNNSTSQEVAYIGITSSDVVWETKPKKKSRWKVMSGKDAEMLEQHYKAYTESGPVDHSILDLENGYQVNLTPNGLDMRILQPYDAPLRRNFLPALKVEYSVSARQKAYRVQINRVQIQNQLPGAIFPFVFYPIKPPKSVRMDSEAKPFTDLSLITRAAGHSDILRIKYFKVLIQEMDLRLDLGFLYAILDLFTAENAATVTSEQEVELFEKDIEYLKTGLNHVSATDTSPISLYEYFHISPIKLHLSFSLSSGAQDGNKEKRETEVIPVQSLNLLLKSIGATLTDVQDVVFKLAFFELTFQFRTTQQLQWEVIRHYSKQAIKQMYVLVLGLDVLGNPFGLIRGLSEGVEAFFYEPYQGAIQGPEEFMEGVALGMKALVGGAVGGLAGAASRITGAMAKGVAAMTMDEEYQQKRREAMNKQPSSLKEGLTRGGKGLVSGFVSGITGIVTKPIKGAQKEGAAGFFKGVGKGLVGAVTRPTGGIIDMASSTFQGIKRAAETSQDVESLRPPRFIHEDGVIRPYKEREGIGSQMLQKIENGRFAKYRYFAHAKVNESDFLMITKRGIFFVTKGTFGQLTCEWQYLFDEFTKDPTIVEERRLRIEAKERVKSVFHAKEFGKIINFKTPEIAKV</sequence>
<evidence type="ECO:0000313" key="1">
    <source>
        <dbReference type="EMBL" id="MCJ8735318.1"/>
    </source>
</evidence>
<dbReference type="EMBL" id="CM040982">
    <property type="protein sequence ID" value="MCJ8735318.1"/>
    <property type="molecule type" value="Genomic_DNA"/>
</dbReference>